<evidence type="ECO:0000313" key="3">
    <source>
        <dbReference type="Proteomes" id="UP000694396"/>
    </source>
</evidence>
<proteinExistence type="predicted"/>
<reference evidence="2" key="1">
    <citation type="submission" date="2025-08" db="UniProtKB">
        <authorList>
            <consortium name="Ensembl"/>
        </authorList>
    </citation>
    <scope>IDENTIFICATION</scope>
</reference>
<feature type="region of interest" description="Disordered" evidence="1">
    <location>
        <begin position="142"/>
        <end position="215"/>
    </location>
</feature>
<reference evidence="2" key="2">
    <citation type="submission" date="2025-09" db="UniProtKB">
        <authorList>
            <consortium name="Ensembl"/>
        </authorList>
    </citation>
    <scope>IDENTIFICATION</scope>
</reference>
<protein>
    <submittedName>
        <fullName evidence="2">Uncharacterized protein</fullName>
    </submittedName>
</protein>
<name>A0A8C3R5S3_9PASS</name>
<sequence length="215" mass="22480">MGTLGCHSWGQYGDTEVSLVGTPGTARSHSWGQAGTLSCHFAGTLRCHSWGHWGQRGVTRGDSAGTLRCHSWGHQGVTRDSIGTLGVTHGDTSLKGTPGCHPRGQVTLGDRTHVGTYQPWSDISRGDTGDVTHWDVAPMGGRVTRWGHTSHGDTSPAGDTSTVGDMSPVGDTPAMGTHQPLGTCHPWDMSPIGDTPPHDVPPMSPLTSPGCSCCP</sequence>
<evidence type="ECO:0000256" key="1">
    <source>
        <dbReference type="SAM" id="MobiDB-lite"/>
    </source>
</evidence>
<keyword evidence="3" id="KW-1185">Reference proteome</keyword>
<evidence type="ECO:0000313" key="2">
    <source>
        <dbReference type="Ensembl" id="ENSCRFP00000016493.1"/>
    </source>
</evidence>
<organism evidence="2 3">
    <name type="scientific">Cyanoderma ruficeps</name>
    <name type="common">rufous-capped babbler</name>
    <dbReference type="NCBI Taxonomy" id="181631"/>
    <lineage>
        <taxon>Eukaryota</taxon>
        <taxon>Metazoa</taxon>
        <taxon>Chordata</taxon>
        <taxon>Craniata</taxon>
        <taxon>Vertebrata</taxon>
        <taxon>Euteleostomi</taxon>
        <taxon>Archelosauria</taxon>
        <taxon>Archosauria</taxon>
        <taxon>Dinosauria</taxon>
        <taxon>Saurischia</taxon>
        <taxon>Theropoda</taxon>
        <taxon>Coelurosauria</taxon>
        <taxon>Aves</taxon>
        <taxon>Neognathae</taxon>
        <taxon>Neoaves</taxon>
        <taxon>Telluraves</taxon>
        <taxon>Australaves</taxon>
        <taxon>Passeriformes</taxon>
        <taxon>Sylvioidea</taxon>
        <taxon>Timaliidae</taxon>
        <taxon>Cyanoderma</taxon>
    </lineage>
</organism>
<dbReference type="AlphaFoldDB" id="A0A8C3R5S3"/>
<accession>A0A8C3R5S3</accession>
<feature type="compositionally biased region" description="Polar residues" evidence="1">
    <location>
        <begin position="205"/>
        <end position="215"/>
    </location>
</feature>
<dbReference type="Proteomes" id="UP000694396">
    <property type="component" value="Unplaced"/>
</dbReference>
<dbReference type="Ensembl" id="ENSCRFT00000017067.1">
    <property type="protein sequence ID" value="ENSCRFP00000016493.1"/>
    <property type="gene ID" value="ENSCRFG00000012640.1"/>
</dbReference>